<dbReference type="Gene3D" id="1.10.357.10">
    <property type="entry name" value="Tetracycline Repressor, domain 2"/>
    <property type="match status" value="1"/>
</dbReference>
<dbReference type="InterPro" id="IPR009057">
    <property type="entry name" value="Homeodomain-like_sf"/>
</dbReference>
<name>A0ABS1VP76_9ACTN</name>
<evidence type="ECO:0000256" key="2">
    <source>
        <dbReference type="PROSITE-ProRule" id="PRU00335"/>
    </source>
</evidence>
<feature type="DNA-binding region" description="H-T-H motif" evidence="2">
    <location>
        <begin position="36"/>
        <end position="55"/>
    </location>
</feature>
<dbReference type="EMBL" id="JAENHO010000005">
    <property type="protein sequence ID" value="MBL7256525.1"/>
    <property type="molecule type" value="Genomic_DNA"/>
</dbReference>
<dbReference type="SUPFAM" id="SSF46689">
    <property type="entry name" value="Homeodomain-like"/>
    <property type="match status" value="1"/>
</dbReference>
<evidence type="ECO:0000313" key="5">
    <source>
        <dbReference type="Proteomes" id="UP000598996"/>
    </source>
</evidence>
<dbReference type="PROSITE" id="PS50977">
    <property type="entry name" value="HTH_TETR_2"/>
    <property type="match status" value="1"/>
</dbReference>
<evidence type="ECO:0000313" key="4">
    <source>
        <dbReference type="EMBL" id="MBL7256525.1"/>
    </source>
</evidence>
<dbReference type="RefSeq" id="WP_202993048.1">
    <property type="nucleotide sequence ID" value="NZ_JAENHO010000005.1"/>
</dbReference>
<accession>A0ABS1VP76</accession>
<comment type="caution">
    <text evidence="4">The sequence shown here is derived from an EMBL/GenBank/DDBJ whole genome shotgun (WGS) entry which is preliminary data.</text>
</comment>
<sequence>MSIPYEASGRVEQKTRTRQALVEAARELLAGGSTPRVEDAAVRARISRTTAYRYFANQRSLLLAAQPQMQPDTLLPPDAPREPRARLAAFMSGFAAYNLRWEPQLRSALRLSLEDATAERPLLRRGRAIGWIEDALAPLANDHPHVDRHALAVAIRSATGIESLIWLMDIAGQTRDEAATTVRGTALALLDAALAATGDAAAAAT</sequence>
<feature type="domain" description="HTH tetR-type" evidence="3">
    <location>
        <begin position="15"/>
        <end position="73"/>
    </location>
</feature>
<dbReference type="InterPro" id="IPR001647">
    <property type="entry name" value="HTH_TetR"/>
</dbReference>
<protein>
    <submittedName>
        <fullName evidence="4">TetR/AcrR family transcriptional regulator</fullName>
    </submittedName>
</protein>
<keyword evidence="5" id="KW-1185">Reference proteome</keyword>
<organism evidence="4 5">
    <name type="scientific">Paractinoplanes lichenicola</name>
    <dbReference type="NCBI Taxonomy" id="2802976"/>
    <lineage>
        <taxon>Bacteria</taxon>
        <taxon>Bacillati</taxon>
        <taxon>Actinomycetota</taxon>
        <taxon>Actinomycetes</taxon>
        <taxon>Micromonosporales</taxon>
        <taxon>Micromonosporaceae</taxon>
        <taxon>Paractinoplanes</taxon>
    </lineage>
</organism>
<reference evidence="4 5" key="1">
    <citation type="submission" date="2021-01" db="EMBL/GenBank/DDBJ databases">
        <title>Actinoplanes sp. nov. LDG1-01 isolated from lichen.</title>
        <authorList>
            <person name="Saeng-In P."/>
            <person name="Phongsopitanun W."/>
            <person name="Kanchanasin P."/>
            <person name="Yuki M."/>
            <person name="Kudo T."/>
            <person name="Ohkuma M."/>
            <person name="Tanasupawat S."/>
        </authorList>
    </citation>
    <scope>NUCLEOTIDE SEQUENCE [LARGE SCALE GENOMIC DNA]</scope>
    <source>
        <strain evidence="4 5">LDG1-01</strain>
    </source>
</reference>
<proteinExistence type="predicted"/>
<dbReference type="Proteomes" id="UP000598996">
    <property type="component" value="Unassembled WGS sequence"/>
</dbReference>
<keyword evidence="1 2" id="KW-0238">DNA-binding</keyword>
<evidence type="ECO:0000256" key="1">
    <source>
        <dbReference type="ARBA" id="ARBA00023125"/>
    </source>
</evidence>
<evidence type="ECO:0000259" key="3">
    <source>
        <dbReference type="PROSITE" id="PS50977"/>
    </source>
</evidence>
<gene>
    <name evidence="4" type="ORF">JKJ07_19700</name>
</gene>